<feature type="domain" description="PAS" evidence="4">
    <location>
        <begin position="203"/>
        <end position="249"/>
    </location>
</feature>
<dbReference type="PRINTS" id="PR00344">
    <property type="entry name" value="BCTRLSENSOR"/>
</dbReference>
<dbReference type="SUPFAM" id="SSF55874">
    <property type="entry name" value="ATPase domain of HSP90 chaperone/DNA topoisomerase II/histidine kinase"/>
    <property type="match status" value="1"/>
</dbReference>
<dbReference type="InterPro" id="IPR013767">
    <property type="entry name" value="PAS_fold"/>
</dbReference>
<dbReference type="EMBL" id="WKJO01000003">
    <property type="protein sequence ID" value="MRX23759.1"/>
    <property type="molecule type" value="Genomic_DNA"/>
</dbReference>
<feature type="compositionally biased region" description="Acidic residues" evidence="1">
    <location>
        <begin position="535"/>
        <end position="544"/>
    </location>
</feature>
<dbReference type="InterPro" id="IPR005467">
    <property type="entry name" value="His_kinase_dom"/>
</dbReference>
<evidence type="ECO:0000256" key="1">
    <source>
        <dbReference type="SAM" id="MobiDB-lite"/>
    </source>
</evidence>
<dbReference type="InterPro" id="IPR000700">
    <property type="entry name" value="PAS-assoc_C"/>
</dbReference>
<reference evidence="6 7" key="1">
    <citation type="submission" date="2019-11" db="EMBL/GenBank/DDBJ databases">
        <title>Whole genome sequence of Haloferax sp. MBLA0076.</title>
        <authorList>
            <person name="Seo M.-J."/>
            <person name="Cho E.-S."/>
        </authorList>
    </citation>
    <scope>NUCLEOTIDE SEQUENCE [LARGE SCALE GENOMIC DNA]</scope>
    <source>
        <strain evidence="6 7">MBLA0076</strain>
    </source>
</reference>
<dbReference type="PROSITE" id="PS50113">
    <property type="entry name" value="PAC"/>
    <property type="match status" value="2"/>
</dbReference>
<dbReference type="Pfam" id="PF13426">
    <property type="entry name" value="PAS_9"/>
    <property type="match status" value="1"/>
</dbReference>
<dbReference type="Gene3D" id="3.30.450.20">
    <property type="entry name" value="PAS domain"/>
    <property type="match status" value="2"/>
</dbReference>
<organism evidence="6 7">
    <name type="scientific">Haloferax litoreum</name>
    <dbReference type="NCBI Taxonomy" id="2666140"/>
    <lineage>
        <taxon>Archaea</taxon>
        <taxon>Methanobacteriati</taxon>
        <taxon>Methanobacteriota</taxon>
        <taxon>Stenosarchaea group</taxon>
        <taxon>Halobacteria</taxon>
        <taxon>Halobacteriales</taxon>
        <taxon>Haloferacaceae</taxon>
        <taxon>Haloferax</taxon>
    </lineage>
</organism>
<protein>
    <submittedName>
        <fullName evidence="6">PAS domain S-box protein</fullName>
    </submittedName>
</protein>
<sequence>MDDTPLDTYDARAIATAYLGFGAIGILGGELVLSTLFGTQMASPSAIGKGLLFVVVSSLFVGFLVNRKNERIAQQQASVRTSLEKLENIVSASPIPIVSVTPDRRVTRWNEAATETFGWTRDEVLGAQLPSVASDRQVGVEEILEQTTREDGLSNVEIELERRDGTVGEFLLSTALIRNRDGDVVELVGVLVDTTEQKHRERRLREFEMAVEQAGHAIYLTDPDGTITYVNPAFEDITGFTRCEAVGETPHILKSGEMDDSYYDELWATIESGETWQERIIDQRKSGELYTAVQTIAPIQRDDEIVGYVAIQSDITDAELAQQRLGVLNRMFRHNLRNRMNVIDGYAEMIRNDAEDEDNFHRANNIVTAANELVALAEKAQTVADLLESDGKTRCVTDLVDEVADRARSCHPEATVGVDIEPDVAHLVDNRVGVAVDELVTNALEHGGETVQVDVYRSPVDDARLLIRVSDDGPGLPRGEWDAIERGGETPLEHGTGMGLWLVHWVVTKAGGSTQLDTTPLGGAAVTLKLPIDDGSGEESDDDTELHVES</sequence>
<dbReference type="Gene3D" id="3.30.565.10">
    <property type="entry name" value="Histidine kinase-like ATPase, C-terminal domain"/>
    <property type="match status" value="1"/>
</dbReference>
<keyword evidence="2" id="KW-0812">Transmembrane</keyword>
<keyword evidence="2" id="KW-1133">Transmembrane helix</keyword>
<evidence type="ECO:0000259" key="4">
    <source>
        <dbReference type="PROSITE" id="PS50112"/>
    </source>
</evidence>
<gene>
    <name evidence="6" type="ORF">GJR96_17595</name>
</gene>
<dbReference type="CDD" id="cd00130">
    <property type="entry name" value="PAS"/>
    <property type="match status" value="2"/>
</dbReference>
<evidence type="ECO:0000313" key="7">
    <source>
        <dbReference type="Proteomes" id="UP000439022"/>
    </source>
</evidence>
<dbReference type="SMART" id="SM00086">
    <property type="entry name" value="PAC"/>
    <property type="match status" value="2"/>
</dbReference>
<dbReference type="SMART" id="SM00091">
    <property type="entry name" value="PAS"/>
    <property type="match status" value="2"/>
</dbReference>
<feature type="domain" description="Histidine kinase" evidence="3">
    <location>
        <begin position="331"/>
        <end position="534"/>
    </location>
</feature>
<dbReference type="InterPro" id="IPR035965">
    <property type="entry name" value="PAS-like_dom_sf"/>
</dbReference>
<dbReference type="InterPro" id="IPR001610">
    <property type="entry name" value="PAC"/>
</dbReference>
<dbReference type="InterPro" id="IPR003594">
    <property type="entry name" value="HATPase_dom"/>
</dbReference>
<dbReference type="Pfam" id="PF00989">
    <property type="entry name" value="PAS"/>
    <property type="match status" value="1"/>
</dbReference>
<dbReference type="InterPro" id="IPR000014">
    <property type="entry name" value="PAS"/>
</dbReference>
<name>A0A6A8GLE6_9EURY</name>
<dbReference type="RefSeq" id="WP_151164821.1">
    <property type="nucleotide sequence ID" value="NZ_WKJO01000003.1"/>
</dbReference>
<dbReference type="SUPFAM" id="SSF55785">
    <property type="entry name" value="PYP-like sensor domain (PAS domain)"/>
    <property type="match status" value="2"/>
</dbReference>
<dbReference type="PROSITE" id="PS50112">
    <property type="entry name" value="PAS"/>
    <property type="match status" value="2"/>
</dbReference>
<feature type="domain" description="PAS" evidence="4">
    <location>
        <begin position="82"/>
        <end position="151"/>
    </location>
</feature>
<feature type="domain" description="PAC" evidence="5">
    <location>
        <begin position="274"/>
        <end position="327"/>
    </location>
</feature>
<evidence type="ECO:0000259" key="3">
    <source>
        <dbReference type="PROSITE" id="PS50109"/>
    </source>
</evidence>
<dbReference type="GO" id="GO:0006355">
    <property type="term" value="P:regulation of DNA-templated transcription"/>
    <property type="evidence" value="ECO:0007669"/>
    <property type="project" value="InterPro"/>
</dbReference>
<evidence type="ECO:0000256" key="2">
    <source>
        <dbReference type="SAM" id="Phobius"/>
    </source>
</evidence>
<dbReference type="PANTHER" id="PTHR44757">
    <property type="entry name" value="DIGUANYLATE CYCLASE DGCP"/>
    <property type="match status" value="1"/>
</dbReference>
<dbReference type="PANTHER" id="PTHR44757:SF2">
    <property type="entry name" value="BIOFILM ARCHITECTURE MAINTENANCE PROTEIN MBAA"/>
    <property type="match status" value="1"/>
</dbReference>
<comment type="caution">
    <text evidence="6">The sequence shown here is derived from an EMBL/GenBank/DDBJ whole genome shotgun (WGS) entry which is preliminary data.</text>
</comment>
<evidence type="ECO:0000259" key="5">
    <source>
        <dbReference type="PROSITE" id="PS50113"/>
    </source>
</evidence>
<keyword evidence="7" id="KW-1185">Reference proteome</keyword>
<dbReference type="InterPro" id="IPR052155">
    <property type="entry name" value="Biofilm_reg_signaling"/>
</dbReference>
<dbReference type="Proteomes" id="UP000439022">
    <property type="component" value="Unassembled WGS sequence"/>
</dbReference>
<dbReference type="PROSITE" id="PS50109">
    <property type="entry name" value="HIS_KIN"/>
    <property type="match status" value="1"/>
</dbReference>
<dbReference type="AlphaFoldDB" id="A0A6A8GLE6"/>
<dbReference type="SMART" id="SM00387">
    <property type="entry name" value="HATPase_c"/>
    <property type="match status" value="1"/>
</dbReference>
<feature type="domain" description="PAC" evidence="5">
    <location>
        <begin position="154"/>
        <end position="206"/>
    </location>
</feature>
<accession>A0A6A8GLE6</accession>
<dbReference type="NCBIfam" id="TIGR00229">
    <property type="entry name" value="sensory_box"/>
    <property type="match status" value="2"/>
</dbReference>
<evidence type="ECO:0000313" key="6">
    <source>
        <dbReference type="EMBL" id="MRX23759.1"/>
    </source>
</evidence>
<dbReference type="GO" id="GO:0016772">
    <property type="term" value="F:transferase activity, transferring phosphorus-containing groups"/>
    <property type="evidence" value="ECO:0007669"/>
    <property type="project" value="InterPro"/>
</dbReference>
<dbReference type="Pfam" id="PF02518">
    <property type="entry name" value="HATPase_c"/>
    <property type="match status" value="1"/>
</dbReference>
<keyword evidence="2" id="KW-0472">Membrane</keyword>
<feature type="transmembrane region" description="Helical" evidence="2">
    <location>
        <begin position="46"/>
        <end position="65"/>
    </location>
</feature>
<dbReference type="InterPro" id="IPR036890">
    <property type="entry name" value="HATPase_C_sf"/>
</dbReference>
<dbReference type="InterPro" id="IPR004358">
    <property type="entry name" value="Sig_transdc_His_kin-like_C"/>
</dbReference>
<feature type="transmembrane region" description="Helical" evidence="2">
    <location>
        <begin position="12"/>
        <end position="34"/>
    </location>
</feature>
<feature type="region of interest" description="Disordered" evidence="1">
    <location>
        <begin position="531"/>
        <end position="550"/>
    </location>
</feature>
<proteinExistence type="predicted"/>